<gene>
    <name evidence="2" type="ORF">C0J27_04115</name>
</gene>
<protein>
    <recommendedName>
        <fullName evidence="4">Peptidase M41 domain-containing protein</fullName>
    </recommendedName>
</protein>
<sequence>MKNKKLSMLVLLFAMVSMSFNPVQGEMDTDPAAIEFKNKRLKIFTNLLHDKQGSDMNFDYVAYITKDMNLYTFELFIQEAINCAGKDGSGMVMMKHLFMANHILWPNEKLIDIEEENEDDMMKYPDHIRALALHEAGHAIATLYSSAGDFLYIYKIHLQSDSTRNEYKVGANYIMDLFQDEADLTERELEDYAKVDVGGYASEVVFQQFALENKQLDGNDADCFGAHTHQILKKQSSGIVGLKEQAEETAQLQIKIFQESCQLIALHKDKVEKLALALLKKKIVYADEIYEICGVEKPKLEIRKKSA</sequence>
<dbReference type="GO" id="GO:0004222">
    <property type="term" value="F:metalloendopeptidase activity"/>
    <property type="evidence" value="ECO:0007669"/>
    <property type="project" value="InterPro"/>
</dbReference>
<dbReference type="RefSeq" id="WP_115585918.1">
    <property type="nucleotide sequence ID" value="NZ_CP025544.1"/>
</dbReference>
<dbReference type="SUPFAM" id="SSF140990">
    <property type="entry name" value="FtsH protease domain-like"/>
    <property type="match status" value="1"/>
</dbReference>
<proteinExistence type="predicted"/>
<dbReference type="EMBL" id="CP025544">
    <property type="protein sequence ID" value="AXK60903.1"/>
    <property type="molecule type" value="Genomic_DNA"/>
</dbReference>
<keyword evidence="1" id="KW-0732">Signal</keyword>
<evidence type="ECO:0008006" key="4">
    <source>
        <dbReference type="Google" id="ProtNLM"/>
    </source>
</evidence>
<feature type="signal peptide" evidence="1">
    <location>
        <begin position="1"/>
        <end position="25"/>
    </location>
</feature>
<dbReference type="KEGG" id="cdes:C0J27_04115"/>
<dbReference type="InterPro" id="IPR037219">
    <property type="entry name" value="Peptidase_M41-like"/>
</dbReference>
<evidence type="ECO:0000256" key="1">
    <source>
        <dbReference type="SAM" id="SignalP"/>
    </source>
</evidence>
<dbReference type="Proteomes" id="UP000254834">
    <property type="component" value="Chromosome"/>
</dbReference>
<dbReference type="Gene3D" id="1.20.58.760">
    <property type="entry name" value="Peptidase M41"/>
    <property type="match status" value="1"/>
</dbReference>
<dbReference type="GO" id="GO:0006508">
    <property type="term" value="P:proteolysis"/>
    <property type="evidence" value="ECO:0007669"/>
    <property type="project" value="InterPro"/>
</dbReference>
<keyword evidence="3" id="KW-1185">Reference proteome</keyword>
<dbReference type="GO" id="GO:0004176">
    <property type="term" value="F:ATP-dependent peptidase activity"/>
    <property type="evidence" value="ECO:0007669"/>
    <property type="project" value="InterPro"/>
</dbReference>
<evidence type="ECO:0000313" key="2">
    <source>
        <dbReference type="EMBL" id="AXK60903.1"/>
    </source>
</evidence>
<reference evidence="2 3" key="1">
    <citation type="submission" date="2017-12" db="EMBL/GenBank/DDBJ databases">
        <title>Chromulinavorax destructans is a abundant pathogen of dominant heterotrophic picoflagllates.</title>
        <authorList>
            <person name="Deeg C.M."/>
            <person name="Zimmer M."/>
            <person name="Suttle C.A."/>
        </authorList>
    </citation>
    <scope>NUCLEOTIDE SEQUENCE [LARGE SCALE GENOMIC DNA]</scope>
    <source>
        <strain evidence="2 3">SeV1</strain>
    </source>
</reference>
<dbReference type="AlphaFoldDB" id="A0A345ZC86"/>
<feature type="chain" id="PRO_5016558685" description="Peptidase M41 domain-containing protein" evidence="1">
    <location>
        <begin position="26"/>
        <end position="307"/>
    </location>
</feature>
<evidence type="ECO:0000313" key="3">
    <source>
        <dbReference type="Proteomes" id="UP000254834"/>
    </source>
</evidence>
<dbReference type="GO" id="GO:0005524">
    <property type="term" value="F:ATP binding"/>
    <property type="evidence" value="ECO:0007669"/>
    <property type="project" value="InterPro"/>
</dbReference>
<accession>A0A345ZC86</accession>
<organism evidence="2 3">
    <name type="scientific">Candidatus Chromulinivorax destructor</name>
    <dbReference type="NCBI Taxonomy" id="2066483"/>
    <lineage>
        <taxon>Bacteria</taxon>
        <taxon>Candidatus Babelota</taxon>
        <taxon>Candidatus Babeliae</taxon>
        <taxon>Candidatus Babeliales</taxon>
        <taxon>Candidatus Chromulinivoraceae</taxon>
        <taxon>Candidatus Chromulinivorax</taxon>
    </lineage>
</organism>
<name>A0A345ZC86_9BACT</name>